<dbReference type="SUPFAM" id="SSF53041">
    <property type="entry name" value="Resolvase-like"/>
    <property type="match status" value="1"/>
</dbReference>
<dbReference type="InterPro" id="IPR036162">
    <property type="entry name" value="Resolvase-like_N_sf"/>
</dbReference>
<dbReference type="EMBL" id="JAKOAV010000018">
    <property type="protein sequence ID" value="MDF9408732.1"/>
    <property type="molecule type" value="Genomic_DNA"/>
</dbReference>
<dbReference type="InterPro" id="IPR025827">
    <property type="entry name" value="Zn_ribbon_recom_dom"/>
</dbReference>
<dbReference type="InterPro" id="IPR025378">
    <property type="entry name" value="DUF4368"/>
</dbReference>
<dbReference type="InterPro" id="IPR011109">
    <property type="entry name" value="DNA_bind_recombinase_dom"/>
</dbReference>
<reference evidence="3" key="1">
    <citation type="submission" date="2022-02" db="EMBL/GenBank/DDBJ databases">
        <authorList>
            <person name="Leng L."/>
        </authorList>
    </citation>
    <scope>NUCLEOTIDE SEQUENCE</scope>
    <source>
        <strain evidence="3">JI</strain>
    </source>
</reference>
<evidence type="ECO:0000259" key="1">
    <source>
        <dbReference type="PROSITE" id="PS51736"/>
    </source>
</evidence>
<dbReference type="Pfam" id="PF14287">
    <property type="entry name" value="DUF4368"/>
    <property type="match status" value="1"/>
</dbReference>
<dbReference type="SMART" id="SM00857">
    <property type="entry name" value="Resolvase"/>
    <property type="match status" value="1"/>
</dbReference>
<dbReference type="Proteomes" id="UP001154312">
    <property type="component" value="Unassembled WGS sequence"/>
</dbReference>
<dbReference type="InterPro" id="IPR038109">
    <property type="entry name" value="DNA_bind_recomb_sf"/>
</dbReference>
<dbReference type="PROSITE" id="PS51737">
    <property type="entry name" value="RECOMBINASE_DNA_BIND"/>
    <property type="match status" value="1"/>
</dbReference>
<accession>A0A9X4H5W5</accession>
<comment type="caution">
    <text evidence="3">The sequence shown here is derived from an EMBL/GenBank/DDBJ whole genome shotgun (WGS) entry which is preliminary data.</text>
</comment>
<dbReference type="InterPro" id="IPR006119">
    <property type="entry name" value="Resolv_N"/>
</dbReference>
<dbReference type="PANTHER" id="PTHR30461">
    <property type="entry name" value="DNA-INVERTASE FROM LAMBDOID PROPHAGE"/>
    <property type="match status" value="1"/>
</dbReference>
<evidence type="ECO:0000313" key="3">
    <source>
        <dbReference type="EMBL" id="MDF9408732.1"/>
    </source>
</evidence>
<dbReference type="Gene3D" id="3.90.1750.20">
    <property type="entry name" value="Putative Large Serine Recombinase, Chain B, Domain 2"/>
    <property type="match status" value="1"/>
</dbReference>
<dbReference type="Gene3D" id="3.40.50.1390">
    <property type="entry name" value="Resolvase, N-terminal catalytic domain"/>
    <property type="match status" value="1"/>
</dbReference>
<evidence type="ECO:0000313" key="4">
    <source>
        <dbReference type="Proteomes" id="UP001154312"/>
    </source>
</evidence>
<dbReference type="InterPro" id="IPR050639">
    <property type="entry name" value="SSR_resolvase"/>
</dbReference>
<feature type="domain" description="Recombinase" evidence="2">
    <location>
        <begin position="176"/>
        <end position="317"/>
    </location>
</feature>
<name>A0A9X4H5W5_9FIRM</name>
<sequence>MYAPEDSYKLMQLNKVFNVGIYVRLSREDEKCAESESIANQKEFLISHVLEQGWNLIDIFADDGYTGTNFSRPGFQLLIKAIESKKINLVITKDLSRLGRDYIDTGYYVERYFPERNVRYIALNDGVDTFLKNSNNDMTPFKSVMNDLYSKDISNKVRTTANLKRKNGEFIGPFAPYGYLKDPENKNKLVVDPATAWVVRKIYDMLVNGAGLIRISMVLNQEGIPSPGAYKRQTTNYKGRGGDFDAWSFESVKYILTNPTYAGNVTQNRYTKINHKIKKLKRVPREAWITVNNTHEPIIDSDTFEQAQQIISVRDYSTKYAPKGGAHLLSGMIFCGDCGSRMTFAATSAGKFYVICTRYKNYRKCARHSIPEKDLEYSVINELKKISSDAIDFQKLYEKAQKLISTSEDDPVTHEVKKIESRLSEINKIIKCIYEDKVKEVITESDFLNFTQDYNTEREKLNFRLSKLLDDNHRGPSQKKDAGNIMNMVKEFTNFNNVTKPTLIKLIDRIEVFEQREITIKYRFTSPY</sequence>
<dbReference type="Pfam" id="PF13408">
    <property type="entry name" value="Zn_ribbon_recom"/>
    <property type="match status" value="1"/>
</dbReference>
<dbReference type="Pfam" id="PF07508">
    <property type="entry name" value="Recombinase"/>
    <property type="match status" value="1"/>
</dbReference>
<proteinExistence type="predicted"/>
<dbReference type="GO" id="GO:0003677">
    <property type="term" value="F:DNA binding"/>
    <property type="evidence" value="ECO:0007669"/>
    <property type="project" value="InterPro"/>
</dbReference>
<evidence type="ECO:0000259" key="2">
    <source>
        <dbReference type="PROSITE" id="PS51737"/>
    </source>
</evidence>
<dbReference type="GO" id="GO:0000150">
    <property type="term" value="F:DNA strand exchange activity"/>
    <property type="evidence" value="ECO:0007669"/>
    <property type="project" value="InterPro"/>
</dbReference>
<dbReference type="Pfam" id="PF00239">
    <property type="entry name" value="Resolvase"/>
    <property type="match status" value="1"/>
</dbReference>
<dbReference type="AlphaFoldDB" id="A0A9X4H5W5"/>
<dbReference type="PROSITE" id="PS51736">
    <property type="entry name" value="RECOMBINASES_3"/>
    <property type="match status" value="1"/>
</dbReference>
<feature type="domain" description="Resolvase/invertase-type recombinase catalytic" evidence="1">
    <location>
        <begin position="18"/>
        <end position="168"/>
    </location>
</feature>
<organism evidence="3 4">
    <name type="scientific">Pelotomaculum isophthalicicum JI</name>
    <dbReference type="NCBI Taxonomy" id="947010"/>
    <lineage>
        <taxon>Bacteria</taxon>
        <taxon>Bacillati</taxon>
        <taxon>Bacillota</taxon>
        <taxon>Clostridia</taxon>
        <taxon>Eubacteriales</taxon>
        <taxon>Desulfotomaculaceae</taxon>
        <taxon>Pelotomaculum</taxon>
    </lineage>
</organism>
<protein>
    <submittedName>
        <fullName evidence="3">Recombinase family protein</fullName>
    </submittedName>
</protein>
<dbReference type="PANTHER" id="PTHR30461:SF23">
    <property type="entry name" value="DNA RECOMBINASE-RELATED"/>
    <property type="match status" value="1"/>
</dbReference>
<dbReference type="RefSeq" id="WP_277444109.1">
    <property type="nucleotide sequence ID" value="NZ_JAKOAV010000018.1"/>
</dbReference>
<keyword evidence="4" id="KW-1185">Reference proteome</keyword>
<gene>
    <name evidence="3" type="ORF">L7E55_10260</name>
</gene>